<protein>
    <submittedName>
        <fullName evidence="1">Uncharacterized protein</fullName>
    </submittedName>
</protein>
<evidence type="ECO:0000313" key="1">
    <source>
        <dbReference type="EMBL" id="BAZ84593.1"/>
    </source>
</evidence>
<organism evidence="1 2">
    <name type="scientific">Dolichospermum compactum NIES-806</name>
    <dbReference type="NCBI Taxonomy" id="1973481"/>
    <lineage>
        <taxon>Bacteria</taxon>
        <taxon>Bacillati</taxon>
        <taxon>Cyanobacteriota</taxon>
        <taxon>Cyanophyceae</taxon>
        <taxon>Nostocales</taxon>
        <taxon>Aphanizomenonaceae</taxon>
        <taxon>Dolichospermum</taxon>
        <taxon>Dolichospermum compactum</taxon>
    </lineage>
</organism>
<name>A0A1Z4UZI4_9CYAN</name>
<reference evidence="1 2" key="1">
    <citation type="submission" date="2017-06" db="EMBL/GenBank/DDBJ databases">
        <title>Genome sequencing of cyanobaciteial culture collection at National Institute for Environmental Studies (NIES).</title>
        <authorList>
            <person name="Hirose Y."/>
            <person name="Shimura Y."/>
            <person name="Fujisawa T."/>
            <person name="Nakamura Y."/>
            <person name="Kawachi M."/>
        </authorList>
    </citation>
    <scope>NUCLEOTIDE SEQUENCE [LARGE SCALE GENOMIC DNA]</scope>
    <source>
        <strain evidence="1 2">NIES-806</strain>
    </source>
</reference>
<dbReference type="KEGG" id="dcm:NIES806_07830"/>
<gene>
    <name evidence="1" type="ORF">NIES806_07830</name>
</gene>
<dbReference type="RefSeq" id="WP_096664259.1">
    <property type="nucleotide sequence ID" value="NZ_AP018316.1"/>
</dbReference>
<proteinExistence type="predicted"/>
<accession>A0A1Z4UZI4</accession>
<keyword evidence="2" id="KW-1185">Reference proteome</keyword>
<dbReference type="AlphaFoldDB" id="A0A1Z4UZI4"/>
<evidence type="ECO:0000313" key="2">
    <source>
        <dbReference type="Proteomes" id="UP000218702"/>
    </source>
</evidence>
<dbReference type="Proteomes" id="UP000218702">
    <property type="component" value="Chromosome"/>
</dbReference>
<dbReference type="OrthoDB" id="510857at2"/>
<sequence>MSDIAILKKMIKEDATVPLEEKNGKNIVTLIEPDLPDCCVTIHKMPHNNDVIIIKADKFKSPDTVFIGSKGECKRADFVIIADTGTKKVILCIEMKMKTETSTEKKIIEQLKGAKCFATYCQKIGKEFWAQSTFLDSYVYRFVTIRNINIHKRPTREKQTLTHDSPEKMLKISSPKGLQFDRLIGGR</sequence>
<dbReference type="EMBL" id="AP018316">
    <property type="protein sequence ID" value="BAZ84593.1"/>
    <property type="molecule type" value="Genomic_DNA"/>
</dbReference>